<evidence type="ECO:0000313" key="1">
    <source>
        <dbReference type="EMBL" id="ALN82435.1"/>
    </source>
</evidence>
<organism evidence="1 2">
    <name type="scientific">Lysobacter antibioticus</name>
    <dbReference type="NCBI Taxonomy" id="84531"/>
    <lineage>
        <taxon>Bacteria</taxon>
        <taxon>Pseudomonadati</taxon>
        <taxon>Pseudomonadota</taxon>
        <taxon>Gammaproteobacteria</taxon>
        <taxon>Lysobacterales</taxon>
        <taxon>Lysobacteraceae</taxon>
        <taxon>Lysobacter</taxon>
    </lineage>
</organism>
<gene>
    <name evidence="1" type="ORF">LA76x_4324</name>
</gene>
<dbReference type="AlphaFoldDB" id="A0A0S2FFW9"/>
<proteinExistence type="predicted"/>
<dbReference type="EMBL" id="CP011129">
    <property type="protein sequence ID" value="ALN82435.1"/>
    <property type="molecule type" value="Genomic_DNA"/>
</dbReference>
<dbReference type="Proteomes" id="UP000060787">
    <property type="component" value="Chromosome"/>
</dbReference>
<reference evidence="1 2" key="1">
    <citation type="journal article" date="2015" name="BMC Genomics">
        <title>Comparative genomics and metabolic profiling of the genus Lysobacter.</title>
        <authorList>
            <person name="de Bruijn I."/>
            <person name="Cheng X."/>
            <person name="de Jager V."/>
            <person name="Exposito R.G."/>
            <person name="Watrous J."/>
            <person name="Patel N."/>
            <person name="Postma J."/>
            <person name="Dorrestein P.C."/>
            <person name="Kobayashi D."/>
            <person name="Raaijmakers J.M."/>
        </authorList>
    </citation>
    <scope>NUCLEOTIDE SEQUENCE [LARGE SCALE GENOMIC DNA]</scope>
    <source>
        <strain evidence="1 2">76</strain>
    </source>
</reference>
<evidence type="ECO:0000313" key="2">
    <source>
        <dbReference type="Proteomes" id="UP000060787"/>
    </source>
</evidence>
<name>A0A0S2FFW9_LYSAN</name>
<accession>A0A0S2FFW9</accession>
<protein>
    <submittedName>
        <fullName evidence="1">Uncharacterized protein</fullName>
    </submittedName>
</protein>
<keyword evidence="2" id="KW-1185">Reference proteome</keyword>
<sequence>MLTHRALVPPLIRVQLRMAPIRRRITRATVIPVLPHRPLR</sequence>
<dbReference type="KEGG" id="lab:LA76x_4324"/>